<protein>
    <submittedName>
        <fullName evidence="2">Uncharacterized protein</fullName>
    </submittedName>
</protein>
<evidence type="ECO:0000313" key="2">
    <source>
        <dbReference type="EMBL" id="CAH0315185.1"/>
    </source>
</evidence>
<organism evidence="2 3">
    <name type="scientific">Peribacillus simplex</name>
    <dbReference type="NCBI Taxonomy" id="1478"/>
    <lineage>
        <taxon>Bacteria</taxon>
        <taxon>Bacillati</taxon>
        <taxon>Bacillota</taxon>
        <taxon>Bacilli</taxon>
        <taxon>Bacillales</taxon>
        <taxon>Bacillaceae</taxon>
        <taxon>Peribacillus</taxon>
    </lineage>
</organism>
<gene>
    <name evidence="2" type="ORF">SRABI133_05106</name>
</gene>
<evidence type="ECO:0000256" key="1">
    <source>
        <dbReference type="SAM" id="MobiDB-lite"/>
    </source>
</evidence>
<feature type="compositionally biased region" description="Basic and acidic residues" evidence="1">
    <location>
        <begin position="54"/>
        <end position="68"/>
    </location>
</feature>
<feature type="region of interest" description="Disordered" evidence="1">
    <location>
        <begin position="36"/>
        <end position="68"/>
    </location>
</feature>
<proteinExistence type="predicted"/>
<accession>A0A9W4L7K3</accession>
<dbReference type="Proteomes" id="UP000789326">
    <property type="component" value="Unassembled WGS sequence"/>
</dbReference>
<dbReference type="EMBL" id="CAKKMG010000159">
    <property type="protein sequence ID" value="CAH0315185.1"/>
    <property type="molecule type" value="Genomic_DNA"/>
</dbReference>
<comment type="caution">
    <text evidence="2">The sequence shown here is derived from an EMBL/GenBank/DDBJ whole genome shotgun (WGS) entry which is preliminary data.</text>
</comment>
<name>A0A9W4L7K3_9BACI</name>
<dbReference type="AlphaFoldDB" id="A0A9W4L7K3"/>
<sequence>MLQKQEKEKLNHIFCMLGETKQTMIGKERMSMSRGKNFNHKEKGHPGNLPNNRISEEKEHSRQYEQIEDIVTHEAFKNREKEDEMP</sequence>
<reference evidence="2" key="1">
    <citation type="submission" date="2021-11" db="EMBL/GenBank/DDBJ databases">
        <authorList>
            <person name="Bulgarelli D."/>
        </authorList>
    </citation>
    <scope>NUCLEOTIDE SEQUENCE</scope>
    <source>
        <strain evidence="2">Bi133</strain>
    </source>
</reference>
<evidence type="ECO:0000313" key="3">
    <source>
        <dbReference type="Proteomes" id="UP000789326"/>
    </source>
</evidence>